<sequence length="169" mass="19273">MNFRLWYPQLDVYDTVRRMSCLLAAWRRDASGVERFYILDFFLSAPCLLHNTHMPSDTRQHFRSLNIERPNKGFLAYPASPILFSKMESVQKSAMQTMIGKGLIDIDAFKIGIISPSLSGKDFCLNMHHLHSTDSERNVIIFLVEHFSKIGSDGPIGLRNATGLRRGQL</sequence>
<dbReference type="Proteomes" id="UP001279642">
    <property type="component" value="Unassembled WGS sequence"/>
</dbReference>
<dbReference type="InterPro" id="IPR046901">
    <property type="entry name" value="ABC-3C_MC5"/>
</dbReference>
<name>A0ABU5EEC5_9PROT</name>
<reference evidence="1 2" key="1">
    <citation type="journal article" date="2016" name="Antonie Van Leeuwenhoek">
        <title>Dongia soli sp. nov., isolated from soil from Dokdo, Korea.</title>
        <authorList>
            <person name="Kim D.U."/>
            <person name="Lee H."/>
            <person name="Kim H."/>
            <person name="Kim S.G."/>
            <person name="Ka J.O."/>
        </authorList>
    </citation>
    <scope>NUCLEOTIDE SEQUENCE [LARGE SCALE GENOMIC DNA]</scope>
    <source>
        <strain evidence="1 2">D78</strain>
    </source>
</reference>
<proteinExistence type="predicted"/>
<gene>
    <name evidence="1" type="ORF">SMD27_17720</name>
</gene>
<accession>A0ABU5EEC5</accession>
<organism evidence="1 2">
    <name type="scientific">Dongia soli</name>
    <dbReference type="NCBI Taxonomy" id="600628"/>
    <lineage>
        <taxon>Bacteria</taxon>
        <taxon>Pseudomonadati</taxon>
        <taxon>Pseudomonadota</taxon>
        <taxon>Alphaproteobacteria</taxon>
        <taxon>Rhodospirillales</taxon>
        <taxon>Dongiaceae</taxon>
        <taxon>Dongia</taxon>
    </lineage>
</organism>
<keyword evidence="2" id="KW-1185">Reference proteome</keyword>
<protein>
    <submittedName>
        <fullName evidence="1">ABC-three component system middle component 5</fullName>
    </submittedName>
</protein>
<evidence type="ECO:0000313" key="2">
    <source>
        <dbReference type="Proteomes" id="UP001279642"/>
    </source>
</evidence>
<evidence type="ECO:0000313" key="1">
    <source>
        <dbReference type="EMBL" id="MDY0884686.1"/>
    </source>
</evidence>
<comment type="caution">
    <text evidence="1">The sequence shown here is derived from an EMBL/GenBank/DDBJ whole genome shotgun (WGS) entry which is preliminary data.</text>
</comment>
<dbReference type="RefSeq" id="WP_320509758.1">
    <property type="nucleotide sequence ID" value="NZ_JAXCLW010000005.1"/>
</dbReference>
<dbReference type="EMBL" id="JAXCLW010000005">
    <property type="protein sequence ID" value="MDY0884686.1"/>
    <property type="molecule type" value="Genomic_DNA"/>
</dbReference>
<dbReference type="Pfam" id="PF20291">
    <property type="entry name" value="MC5"/>
    <property type="match status" value="1"/>
</dbReference>